<keyword evidence="1" id="KW-1133">Transmembrane helix</keyword>
<feature type="transmembrane region" description="Helical" evidence="1">
    <location>
        <begin position="7"/>
        <end position="29"/>
    </location>
</feature>
<keyword evidence="1" id="KW-0472">Membrane</keyword>
<organism evidence="2 3">
    <name type="scientific">Kingdonia uniflora</name>
    <dbReference type="NCBI Taxonomy" id="39325"/>
    <lineage>
        <taxon>Eukaryota</taxon>
        <taxon>Viridiplantae</taxon>
        <taxon>Streptophyta</taxon>
        <taxon>Embryophyta</taxon>
        <taxon>Tracheophyta</taxon>
        <taxon>Spermatophyta</taxon>
        <taxon>Magnoliopsida</taxon>
        <taxon>Ranunculales</taxon>
        <taxon>Circaeasteraceae</taxon>
        <taxon>Kingdonia</taxon>
    </lineage>
</organism>
<dbReference type="AlphaFoldDB" id="A0A7J7NCF4"/>
<feature type="transmembrane region" description="Helical" evidence="1">
    <location>
        <begin position="41"/>
        <end position="63"/>
    </location>
</feature>
<accession>A0A7J7NCF4</accession>
<dbReference type="Proteomes" id="UP000541444">
    <property type="component" value="Unassembled WGS sequence"/>
</dbReference>
<evidence type="ECO:0000313" key="2">
    <source>
        <dbReference type="EMBL" id="KAF6164528.1"/>
    </source>
</evidence>
<dbReference type="EMBL" id="JACGCM010000926">
    <property type="protein sequence ID" value="KAF6164528.1"/>
    <property type="molecule type" value="Genomic_DNA"/>
</dbReference>
<keyword evidence="3" id="KW-1185">Reference proteome</keyword>
<sequence length="66" mass="7683">MPCVRESVVFFCLFISKTFPVCVFLLFHFKGVTIILRGSCILFWGIGFDFFSILTVCLFRIFVLTF</sequence>
<evidence type="ECO:0000256" key="1">
    <source>
        <dbReference type="SAM" id="Phobius"/>
    </source>
</evidence>
<reference evidence="2 3" key="1">
    <citation type="journal article" date="2020" name="IScience">
        <title>Genome Sequencing of the Endangered Kingdonia uniflora (Circaeasteraceae, Ranunculales) Reveals Potential Mechanisms of Evolutionary Specialization.</title>
        <authorList>
            <person name="Sun Y."/>
            <person name="Deng T."/>
            <person name="Zhang A."/>
            <person name="Moore M.J."/>
            <person name="Landis J.B."/>
            <person name="Lin N."/>
            <person name="Zhang H."/>
            <person name="Zhang X."/>
            <person name="Huang J."/>
            <person name="Zhang X."/>
            <person name="Sun H."/>
            <person name="Wang H."/>
        </authorList>
    </citation>
    <scope>NUCLEOTIDE SEQUENCE [LARGE SCALE GENOMIC DNA]</scope>
    <source>
        <strain evidence="2">TB1705</strain>
        <tissue evidence="2">Leaf</tissue>
    </source>
</reference>
<name>A0A7J7NCF4_9MAGN</name>
<keyword evidence="1" id="KW-0812">Transmembrane</keyword>
<protein>
    <submittedName>
        <fullName evidence="2">Uncharacterized protein</fullName>
    </submittedName>
</protein>
<evidence type="ECO:0000313" key="3">
    <source>
        <dbReference type="Proteomes" id="UP000541444"/>
    </source>
</evidence>
<proteinExistence type="predicted"/>
<comment type="caution">
    <text evidence="2">The sequence shown here is derived from an EMBL/GenBank/DDBJ whole genome shotgun (WGS) entry which is preliminary data.</text>
</comment>
<gene>
    <name evidence="2" type="ORF">GIB67_025354</name>
</gene>
<feature type="non-terminal residue" evidence="2">
    <location>
        <position position="66"/>
    </location>
</feature>